<accession>A0ABP8S1W3</accession>
<organism evidence="5 6">
    <name type="scientific">Pseudonocardia xishanensis</name>
    <dbReference type="NCBI Taxonomy" id="630995"/>
    <lineage>
        <taxon>Bacteria</taxon>
        <taxon>Bacillati</taxon>
        <taxon>Actinomycetota</taxon>
        <taxon>Actinomycetes</taxon>
        <taxon>Pseudonocardiales</taxon>
        <taxon>Pseudonocardiaceae</taxon>
        <taxon>Pseudonocardia</taxon>
    </lineage>
</organism>
<name>A0ABP8S1W3_9PSEU</name>
<dbReference type="Proteomes" id="UP001501598">
    <property type="component" value="Unassembled WGS sequence"/>
</dbReference>
<dbReference type="SMART" id="SM00342">
    <property type="entry name" value="HTH_ARAC"/>
    <property type="match status" value="1"/>
</dbReference>
<dbReference type="InterPro" id="IPR018060">
    <property type="entry name" value="HTH_AraC"/>
</dbReference>
<evidence type="ECO:0000313" key="6">
    <source>
        <dbReference type="Proteomes" id="UP001501598"/>
    </source>
</evidence>
<evidence type="ECO:0000256" key="3">
    <source>
        <dbReference type="ARBA" id="ARBA00023163"/>
    </source>
</evidence>
<feature type="domain" description="HTH araC/xylS-type" evidence="4">
    <location>
        <begin position="166"/>
        <end position="256"/>
    </location>
</feature>
<evidence type="ECO:0000259" key="4">
    <source>
        <dbReference type="PROSITE" id="PS01124"/>
    </source>
</evidence>
<keyword evidence="1" id="KW-0805">Transcription regulation</keyword>
<evidence type="ECO:0000256" key="1">
    <source>
        <dbReference type="ARBA" id="ARBA00023015"/>
    </source>
</evidence>
<evidence type="ECO:0000313" key="5">
    <source>
        <dbReference type="EMBL" id="GAA4555763.1"/>
    </source>
</evidence>
<dbReference type="InterPro" id="IPR050204">
    <property type="entry name" value="AraC_XylS_family_regulators"/>
</dbReference>
<gene>
    <name evidence="5" type="ORF">GCM10023175_56610</name>
</gene>
<dbReference type="EMBL" id="BAABGT010000094">
    <property type="protein sequence ID" value="GAA4555763.1"/>
    <property type="molecule type" value="Genomic_DNA"/>
</dbReference>
<comment type="caution">
    <text evidence="5">The sequence shown here is derived from an EMBL/GenBank/DDBJ whole genome shotgun (WGS) entry which is preliminary data.</text>
</comment>
<protein>
    <submittedName>
        <fullName evidence="5">AraC family transcriptional regulator</fullName>
    </submittedName>
</protein>
<dbReference type="PANTHER" id="PTHR46796">
    <property type="entry name" value="HTH-TYPE TRANSCRIPTIONAL ACTIVATOR RHAS-RELATED"/>
    <property type="match status" value="1"/>
</dbReference>
<dbReference type="SUPFAM" id="SSF46689">
    <property type="entry name" value="Homeodomain-like"/>
    <property type="match status" value="1"/>
</dbReference>
<keyword evidence="6" id="KW-1185">Reference proteome</keyword>
<dbReference type="Pfam" id="PF12833">
    <property type="entry name" value="HTH_18"/>
    <property type="match status" value="1"/>
</dbReference>
<keyword evidence="3" id="KW-0804">Transcription</keyword>
<reference evidence="6" key="1">
    <citation type="journal article" date="2019" name="Int. J. Syst. Evol. Microbiol.">
        <title>The Global Catalogue of Microorganisms (GCM) 10K type strain sequencing project: providing services to taxonomists for standard genome sequencing and annotation.</title>
        <authorList>
            <consortium name="The Broad Institute Genomics Platform"/>
            <consortium name="The Broad Institute Genome Sequencing Center for Infectious Disease"/>
            <person name="Wu L."/>
            <person name="Ma J."/>
        </authorList>
    </citation>
    <scope>NUCLEOTIDE SEQUENCE [LARGE SCALE GENOMIC DNA]</scope>
    <source>
        <strain evidence="6">JCM 17906</strain>
    </source>
</reference>
<dbReference type="RefSeq" id="WP_345425179.1">
    <property type="nucleotide sequence ID" value="NZ_BAABGT010000094.1"/>
</dbReference>
<keyword evidence="2" id="KW-0238">DNA-binding</keyword>
<dbReference type="Gene3D" id="1.10.10.60">
    <property type="entry name" value="Homeodomain-like"/>
    <property type="match status" value="1"/>
</dbReference>
<proteinExistence type="predicted"/>
<sequence length="262" mass="28341">MEYVLQDPHPRLRPFVRRLQGYREHSAGPLRRRQAPVGSCTLILGFGPPLRLFGPAGPSVPRSFLAGLHDAAVVTEFRGDQHGMQVDLTPIGAFTLLRRPGADLANEVPTLDALADPALAALPDRLAADPDWPARFARVEAFLADRLLDPARRLPDPEVVHAWRLLRRSAGTIAVADLAAQTGWSRRHLLTRFGDQIGLSPKTAARVLRFERASRAALAGTPLAEVAALCGYADQAHLSRDFRSLAGVAPRAFVQDASAAAP</sequence>
<dbReference type="PROSITE" id="PS01124">
    <property type="entry name" value="HTH_ARAC_FAMILY_2"/>
    <property type="match status" value="1"/>
</dbReference>
<dbReference type="PANTHER" id="PTHR46796:SF15">
    <property type="entry name" value="BLL1074 PROTEIN"/>
    <property type="match status" value="1"/>
</dbReference>
<dbReference type="InterPro" id="IPR009057">
    <property type="entry name" value="Homeodomain-like_sf"/>
</dbReference>
<evidence type="ECO:0000256" key="2">
    <source>
        <dbReference type="ARBA" id="ARBA00023125"/>
    </source>
</evidence>